<dbReference type="STRING" id="50429.A0A2B4RSL9"/>
<dbReference type="PANTHER" id="PTHR19446">
    <property type="entry name" value="REVERSE TRANSCRIPTASES"/>
    <property type="match status" value="1"/>
</dbReference>
<feature type="domain" description="Endonuclease/exonuclease/phosphatase" evidence="1">
    <location>
        <begin position="4"/>
        <end position="158"/>
    </location>
</feature>
<evidence type="ECO:0000259" key="1">
    <source>
        <dbReference type="Pfam" id="PF03372"/>
    </source>
</evidence>
<reference evidence="3" key="1">
    <citation type="journal article" date="2017" name="bioRxiv">
        <title>Comparative analysis of the genomes of Stylophora pistillata and Acropora digitifera provides evidence for extensive differences between species of corals.</title>
        <authorList>
            <person name="Voolstra C.R."/>
            <person name="Li Y."/>
            <person name="Liew Y.J."/>
            <person name="Baumgarten S."/>
            <person name="Zoccola D."/>
            <person name="Flot J.-F."/>
            <person name="Tambutte S."/>
            <person name="Allemand D."/>
            <person name="Aranda M."/>
        </authorList>
    </citation>
    <scope>NUCLEOTIDE SEQUENCE [LARGE SCALE GENOMIC DNA]</scope>
</reference>
<dbReference type="OrthoDB" id="5977725at2759"/>
<dbReference type="AlphaFoldDB" id="A0A2B4RSL9"/>
<dbReference type="InterPro" id="IPR036691">
    <property type="entry name" value="Endo/exonu/phosph_ase_sf"/>
</dbReference>
<name>A0A2B4RSL9_STYPI</name>
<dbReference type="SUPFAM" id="SSF56219">
    <property type="entry name" value="DNase I-like"/>
    <property type="match status" value="1"/>
</dbReference>
<gene>
    <name evidence="2" type="primary">CFDP2</name>
    <name evidence="2" type="ORF">AWC38_SpisGene15782</name>
</gene>
<accession>A0A2B4RSL9</accession>
<dbReference type="Proteomes" id="UP000225706">
    <property type="component" value="Unassembled WGS sequence"/>
</dbReference>
<protein>
    <submittedName>
        <fullName evidence="2">Craniofacial development protein 2</fullName>
    </submittedName>
</protein>
<dbReference type="CDD" id="cd09076">
    <property type="entry name" value="L1-EN"/>
    <property type="match status" value="1"/>
</dbReference>
<dbReference type="EMBL" id="LSMT01000344">
    <property type="protein sequence ID" value="PFX19793.1"/>
    <property type="molecule type" value="Genomic_DNA"/>
</dbReference>
<sequence length="515" mass="59157">MKIATWNVRTMMDNDKSDRPERRMAFIARELRRLDIDIAALQETRLPDEGQLTEVGEGYTFFWKSLPTASKRMYGVGFAIKTEIMRNLNHLPVGVNERLMTLQLNLGDNRKATLISAYAPTLLADQHDKEVFYSDLDVLLSRVPQRNKLVLLGDFNARVGKEHLVWKKVIGKDGTGKANSVCLTRAIESSDACWTDHRLMLSLMNFSIQRKHRNACKKKPTRYNTSRLSQPEVKEKFQKEIAEEIRHINSESVDNSWTELREARTKTCSTELGRLARHSEDWFDDNDEEIKALTDAKRSAFRVWQSDYRNKQKKSQYHDIRSKVQSEVRKLKNDWWVRKSEEIQTLADKNCTREFFAATRKLYGPSSIGARPIAVKDGTICKEKEQIKARWREHFCELLNQETPVNENVLDKIPQLQTNESLALPPTIDELRKAIKTAKQGKAAGPDGIPAEIFKHGGDELTQKLLDLFQKIWESETLPADLRDANIVTIFKKRNKAECGNYRGISLLSIAGKPG</sequence>
<proteinExistence type="predicted"/>
<evidence type="ECO:0000313" key="2">
    <source>
        <dbReference type="EMBL" id="PFX19793.1"/>
    </source>
</evidence>
<comment type="caution">
    <text evidence="2">The sequence shown here is derived from an EMBL/GenBank/DDBJ whole genome shotgun (WGS) entry which is preliminary data.</text>
</comment>
<dbReference type="Pfam" id="PF03372">
    <property type="entry name" value="Exo_endo_phos"/>
    <property type="match status" value="1"/>
</dbReference>
<organism evidence="2 3">
    <name type="scientific">Stylophora pistillata</name>
    <name type="common">Smooth cauliflower coral</name>
    <dbReference type="NCBI Taxonomy" id="50429"/>
    <lineage>
        <taxon>Eukaryota</taxon>
        <taxon>Metazoa</taxon>
        <taxon>Cnidaria</taxon>
        <taxon>Anthozoa</taxon>
        <taxon>Hexacorallia</taxon>
        <taxon>Scleractinia</taxon>
        <taxon>Astrocoeniina</taxon>
        <taxon>Pocilloporidae</taxon>
        <taxon>Stylophora</taxon>
    </lineage>
</organism>
<keyword evidence="3" id="KW-1185">Reference proteome</keyword>
<dbReference type="InterPro" id="IPR005135">
    <property type="entry name" value="Endo/exonuclease/phosphatase"/>
</dbReference>
<evidence type="ECO:0000313" key="3">
    <source>
        <dbReference type="Proteomes" id="UP000225706"/>
    </source>
</evidence>
<dbReference type="Gene3D" id="3.60.10.10">
    <property type="entry name" value="Endonuclease/exonuclease/phosphatase"/>
    <property type="match status" value="1"/>
</dbReference>
<dbReference type="GO" id="GO:0003824">
    <property type="term" value="F:catalytic activity"/>
    <property type="evidence" value="ECO:0007669"/>
    <property type="project" value="InterPro"/>
</dbReference>